<dbReference type="AlphaFoldDB" id="A0A8X6X521"/>
<accession>A0A8X6X521</accession>
<dbReference type="Proteomes" id="UP000886998">
    <property type="component" value="Unassembled WGS sequence"/>
</dbReference>
<evidence type="ECO:0000313" key="2">
    <source>
        <dbReference type="Proteomes" id="UP000886998"/>
    </source>
</evidence>
<protein>
    <submittedName>
        <fullName evidence="1">Uncharacterized protein</fullName>
    </submittedName>
</protein>
<comment type="caution">
    <text evidence="1">The sequence shown here is derived from an EMBL/GenBank/DDBJ whole genome shotgun (WGS) entry which is preliminary data.</text>
</comment>
<evidence type="ECO:0000313" key="1">
    <source>
        <dbReference type="EMBL" id="GFY46251.1"/>
    </source>
</evidence>
<keyword evidence="2" id="KW-1185">Reference proteome</keyword>
<reference evidence="1" key="1">
    <citation type="submission" date="2020-08" db="EMBL/GenBank/DDBJ databases">
        <title>Multicomponent nature underlies the extraordinary mechanical properties of spider dragline silk.</title>
        <authorList>
            <person name="Kono N."/>
            <person name="Nakamura H."/>
            <person name="Mori M."/>
            <person name="Yoshida Y."/>
            <person name="Ohtoshi R."/>
            <person name="Malay A.D."/>
            <person name="Moran D.A.P."/>
            <person name="Tomita M."/>
            <person name="Numata K."/>
            <person name="Arakawa K."/>
        </authorList>
    </citation>
    <scope>NUCLEOTIDE SEQUENCE</scope>
</reference>
<gene>
    <name evidence="1" type="ORF">TNIN_172371</name>
</gene>
<name>A0A8X6X521_9ARAC</name>
<proteinExistence type="predicted"/>
<organism evidence="1 2">
    <name type="scientific">Trichonephila inaurata madagascariensis</name>
    <dbReference type="NCBI Taxonomy" id="2747483"/>
    <lineage>
        <taxon>Eukaryota</taxon>
        <taxon>Metazoa</taxon>
        <taxon>Ecdysozoa</taxon>
        <taxon>Arthropoda</taxon>
        <taxon>Chelicerata</taxon>
        <taxon>Arachnida</taxon>
        <taxon>Araneae</taxon>
        <taxon>Araneomorphae</taxon>
        <taxon>Entelegynae</taxon>
        <taxon>Araneoidea</taxon>
        <taxon>Nephilidae</taxon>
        <taxon>Trichonephila</taxon>
        <taxon>Trichonephila inaurata</taxon>
    </lineage>
</organism>
<dbReference type="EMBL" id="BMAV01005285">
    <property type="protein sequence ID" value="GFY46251.1"/>
    <property type="molecule type" value="Genomic_DNA"/>
</dbReference>
<sequence>MDFWNKKNSKTIPSRIPIDLAYRSRLSSVASRQRRLRIPRPVIFSSPSQILTRLWFKVLCIKIVCIIATAKPAYLVPAAFVNLLLNIEKMVKIYGNSLLTNAEDQDRFYAFNKKSNALRLFCWCSKEEKNNSWQQSY</sequence>